<comment type="caution">
    <text evidence="12">The sequence shown here is derived from an EMBL/GenBank/DDBJ whole genome shotgun (WGS) entry which is preliminary data.</text>
</comment>
<keyword evidence="2 7" id="KW-0132">Cell division</keyword>
<evidence type="ECO:0000313" key="12">
    <source>
        <dbReference type="EMBL" id="GAA5052401.1"/>
    </source>
</evidence>
<dbReference type="Gene3D" id="3.40.1390.10">
    <property type="entry name" value="MurE/MurF, N-terminal domain"/>
    <property type="match status" value="1"/>
</dbReference>
<feature type="domain" description="Mur ligase N-terminal catalytic" evidence="9">
    <location>
        <begin position="42"/>
        <end position="88"/>
    </location>
</feature>
<keyword evidence="6 7" id="KW-0961">Cell wall biogenesis/degradation</keyword>
<evidence type="ECO:0000256" key="8">
    <source>
        <dbReference type="RuleBase" id="RU004135"/>
    </source>
</evidence>
<protein>
    <recommendedName>
        <fullName evidence="7">UDP-N-acetylmuramyl-tripeptide synthetase</fullName>
        <ecNumber evidence="7">6.3.2.-</ecNumber>
    </recommendedName>
    <alternativeName>
        <fullName evidence="7">UDP-MurNAc-tripeptide synthetase</fullName>
    </alternativeName>
</protein>
<gene>
    <name evidence="7" type="primary">murE</name>
    <name evidence="12" type="ORF">GCM10023318_24990</name>
</gene>
<dbReference type="InterPro" id="IPR035911">
    <property type="entry name" value="MurE/MurF_N"/>
</dbReference>
<feature type="domain" description="Mur ligase C-terminal" evidence="10">
    <location>
        <begin position="347"/>
        <end position="475"/>
    </location>
</feature>
<feature type="binding site" evidence="7">
    <location>
        <position position="195"/>
    </location>
    <ligand>
        <name>UDP-N-acetyl-alpha-D-muramoyl-L-alanyl-D-glutamate</name>
        <dbReference type="ChEBI" id="CHEBI:83900"/>
    </ligand>
</feature>
<dbReference type="Gene3D" id="3.40.1190.10">
    <property type="entry name" value="Mur-like, catalytic domain"/>
    <property type="match status" value="1"/>
</dbReference>
<evidence type="ECO:0000256" key="2">
    <source>
        <dbReference type="ARBA" id="ARBA00022618"/>
    </source>
</evidence>
<feature type="binding site" evidence="7">
    <location>
        <begin position="126"/>
        <end position="132"/>
    </location>
    <ligand>
        <name>ATP</name>
        <dbReference type="ChEBI" id="CHEBI:30616"/>
    </ligand>
</feature>
<organism evidence="12 13">
    <name type="scientific">Nocardia callitridis</name>
    <dbReference type="NCBI Taxonomy" id="648753"/>
    <lineage>
        <taxon>Bacteria</taxon>
        <taxon>Bacillati</taxon>
        <taxon>Actinomycetota</taxon>
        <taxon>Actinomycetes</taxon>
        <taxon>Mycobacteriales</taxon>
        <taxon>Nocardiaceae</taxon>
        <taxon>Nocardia</taxon>
    </lineage>
</organism>
<evidence type="ECO:0000256" key="4">
    <source>
        <dbReference type="ARBA" id="ARBA00022984"/>
    </source>
</evidence>
<dbReference type="SUPFAM" id="SSF53244">
    <property type="entry name" value="MurD-like peptide ligases, peptide-binding domain"/>
    <property type="match status" value="1"/>
</dbReference>
<comment type="cofactor">
    <cofactor evidence="7">
        <name>Mg(2+)</name>
        <dbReference type="ChEBI" id="CHEBI:18420"/>
    </cofactor>
</comment>
<dbReference type="InterPro" id="IPR005761">
    <property type="entry name" value="UDP-N-AcMur-Glu-dNH2Pim_ligase"/>
</dbReference>
<dbReference type="GO" id="GO:0016874">
    <property type="term" value="F:ligase activity"/>
    <property type="evidence" value="ECO:0007669"/>
    <property type="project" value="UniProtKB-KW"/>
</dbReference>
<feature type="modified residue" description="N6-carboxylysine" evidence="7">
    <location>
        <position position="235"/>
    </location>
</feature>
<feature type="domain" description="Mur ligase central" evidence="11">
    <location>
        <begin position="124"/>
        <end position="324"/>
    </location>
</feature>
<comment type="caution">
    <text evidence="7">Lacks conserved residue(s) required for the propagation of feature annotation.</text>
</comment>
<dbReference type="Pfam" id="PF02875">
    <property type="entry name" value="Mur_ligase_C"/>
    <property type="match status" value="1"/>
</dbReference>
<dbReference type="HAMAP" id="MF_00208">
    <property type="entry name" value="MurE"/>
    <property type="match status" value="1"/>
</dbReference>
<dbReference type="EC" id="6.3.2.-" evidence="7"/>
<sequence length="508" mass="53128">MTSQCTGVDRAHSGSGFALNDVAVRLGVQCVPADANESKTVITGISQDSRRVAAGEIYAALPGANQHGAAFADEAAARGAVAAVSDRPCPPLPTFVVDGPRRILGPLAAWIYGEPSRHLDVFGVTGTNGKTSTAYLLSAGLRGAGTEHGLISGVSVGGPQGEHPAVRTTPEASDLQRTLASLRAQGASAAALEVSSHALALHRVDGIRFRVSVFTNLGPDHLDFHSDLENYYAAKARLFAAERSAAAVLNIDDDHGKRLGAELDIPHRTFSTTSTAADFYAEHITADEHGTSFVLHHGDERGATVRLRLLGAHQVDNALGAIAALALAGVDLDSAVAGMSELTSVPGRMQRIDAGQPFLAFVDYMHNTAGQHRQFRYLRSLTDGKIVVVLGATGERDPSKRQPLGATAGTLADIVVVTDESPFSDDADELRGDIVLGARSADHAAIVVEPDRAAAFATAVALTGPGDVLVVAGRGHDPIQTFGAVTRAFDDRVELRNALEHSILLGDR</sequence>
<keyword evidence="13" id="KW-1185">Reference proteome</keyword>
<dbReference type="PANTHER" id="PTHR23135:SF4">
    <property type="entry name" value="UDP-N-ACETYLMURAMOYL-L-ALANYL-D-GLUTAMATE--2,6-DIAMINOPIMELATE LIGASE MURE HOMOLOG, CHLOROPLASTIC"/>
    <property type="match status" value="1"/>
</dbReference>
<feature type="binding site" evidence="7">
    <location>
        <begin position="168"/>
        <end position="169"/>
    </location>
    <ligand>
        <name>UDP-N-acetyl-alpha-D-muramoyl-L-alanyl-D-glutamate</name>
        <dbReference type="ChEBI" id="CHEBI:83900"/>
    </ligand>
</feature>
<keyword evidence="3 7" id="KW-0133">Cell shape</keyword>
<keyword evidence="7 12" id="KW-0436">Ligase</keyword>
<proteinExistence type="inferred from homology"/>
<evidence type="ECO:0000259" key="9">
    <source>
        <dbReference type="Pfam" id="PF01225"/>
    </source>
</evidence>
<keyword evidence="7" id="KW-0547">Nucleotide-binding</keyword>
<dbReference type="InterPro" id="IPR036615">
    <property type="entry name" value="Mur_ligase_C_dom_sf"/>
</dbReference>
<evidence type="ECO:0000259" key="10">
    <source>
        <dbReference type="Pfam" id="PF02875"/>
    </source>
</evidence>
<evidence type="ECO:0000256" key="1">
    <source>
        <dbReference type="ARBA" id="ARBA00005898"/>
    </source>
</evidence>
<dbReference type="Pfam" id="PF01225">
    <property type="entry name" value="Mur_ligase"/>
    <property type="match status" value="1"/>
</dbReference>
<keyword evidence="7" id="KW-0460">Magnesium</keyword>
<accession>A0ABP9KAM7</accession>
<evidence type="ECO:0000256" key="3">
    <source>
        <dbReference type="ARBA" id="ARBA00022960"/>
    </source>
</evidence>
<comment type="subcellular location">
    <subcellularLocation>
        <location evidence="7 8">Cytoplasm</location>
    </subcellularLocation>
</comment>
<name>A0ABP9KAM7_9NOCA</name>
<dbReference type="InterPro" id="IPR004101">
    <property type="entry name" value="Mur_ligase_C"/>
</dbReference>
<comment type="function">
    <text evidence="7">Catalyzes the addition of an amino acid to the nucleotide precursor UDP-N-acetylmuramoyl-L-alanyl-D-glutamate (UMAG) in the biosynthesis of bacterial cell-wall peptidoglycan.</text>
</comment>
<evidence type="ECO:0000256" key="5">
    <source>
        <dbReference type="ARBA" id="ARBA00023306"/>
    </source>
</evidence>
<keyword evidence="7" id="KW-0963">Cytoplasm</keyword>
<dbReference type="EMBL" id="BAABJM010000002">
    <property type="protein sequence ID" value="GAA5052401.1"/>
    <property type="molecule type" value="Genomic_DNA"/>
</dbReference>
<dbReference type="PANTHER" id="PTHR23135">
    <property type="entry name" value="MUR LIGASE FAMILY MEMBER"/>
    <property type="match status" value="1"/>
</dbReference>
<feature type="binding site" evidence="7">
    <location>
        <position position="49"/>
    </location>
    <ligand>
        <name>UDP-N-acetyl-alpha-D-muramoyl-L-alanyl-D-glutamate</name>
        <dbReference type="ChEBI" id="CHEBI:83900"/>
    </ligand>
</feature>
<keyword evidence="5 7" id="KW-0131">Cell cycle</keyword>
<evidence type="ECO:0000259" key="11">
    <source>
        <dbReference type="Pfam" id="PF08245"/>
    </source>
</evidence>
<dbReference type="NCBIfam" id="NF001126">
    <property type="entry name" value="PRK00139.1-4"/>
    <property type="match status" value="1"/>
</dbReference>
<dbReference type="RefSeq" id="WP_345495452.1">
    <property type="nucleotide sequence ID" value="NZ_BAABJM010000002.1"/>
</dbReference>
<evidence type="ECO:0000313" key="13">
    <source>
        <dbReference type="Proteomes" id="UP001500603"/>
    </source>
</evidence>
<dbReference type="InterPro" id="IPR013221">
    <property type="entry name" value="Mur_ligase_cen"/>
</dbReference>
<dbReference type="SUPFAM" id="SSF53623">
    <property type="entry name" value="MurD-like peptide ligases, catalytic domain"/>
    <property type="match status" value="1"/>
</dbReference>
<feature type="binding site" evidence="7">
    <location>
        <position position="203"/>
    </location>
    <ligand>
        <name>UDP-N-acetyl-alpha-D-muramoyl-L-alanyl-D-glutamate</name>
        <dbReference type="ChEBI" id="CHEBI:83900"/>
    </ligand>
</feature>
<evidence type="ECO:0000256" key="7">
    <source>
        <dbReference type="HAMAP-Rule" id="MF_00208"/>
    </source>
</evidence>
<keyword evidence="7" id="KW-0067">ATP-binding</keyword>
<comment type="similarity">
    <text evidence="1 7">Belongs to the MurCDEF family. MurE subfamily.</text>
</comment>
<dbReference type="Proteomes" id="UP001500603">
    <property type="component" value="Unassembled WGS sequence"/>
</dbReference>
<dbReference type="NCBIfam" id="TIGR01085">
    <property type="entry name" value="murE"/>
    <property type="match status" value="1"/>
</dbReference>
<dbReference type="InterPro" id="IPR000713">
    <property type="entry name" value="Mur_ligase_N"/>
</dbReference>
<keyword evidence="4 7" id="KW-0573">Peptidoglycan synthesis</keyword>
<reference evidence="13" key="1">
    <citation type="journal article" date="2019" name="Int. J. Syst. Evol. Microbiol.">
        <title>The Global Catalogue of Microorganisms (GCM) 10K type strain sequencing project: providing services to taxonomists for standard genome sequencing and annotation.</title>
        <authorList>
            <consortium name="The Broad Institute Genomics Platform"/>
            <consortium name="The Broad Institute Genome Sequencing Center for Infectious Disease"/>
            <person name="Wu L."/>
            <person name="Ma J."/>
        </authorList>
    </citation>
    <scope>NUCLEOTIDE SEQUENCE [LARGE SCALE GENOMIC DNA]</scope>
    <source>
        <strain evidence="13">JCM 18298</strain>
    </source>
</reference>
<evidence type="ECO:0000256" key="6">
    <source>
        <dbReference type="ARBA" id="ARBA00023316"/>
    </source>
</evidence>
<dbReference type="Pfam" id="PF08245">
    <property type="entry name" value="Mur_ligase_M"/>
    <property type="match status" value="1"/>
</dbReference>
<comment type="pathway">
    <text evidence="7 8">Cell wall biogenesis; peptidoglycan biosynthesis.</text>
</comment>
<comment type="PTM">
    <text evidence="7">Carboxylation is probably crucial for Mg(2+) binding and, consequently, for the gamma-phosphate positioning of ATP.</text>
</comment>
<dbReference type="Gene3D" id="3.90.190.20">
    <property type="entry name" value="Mur ligase, C-terminal domain"/>
    <property type="match status" value="1"/>
</dbReference>
<dbReference type="SUPFAM" id="SSF63418">
    <property type="entry name" value="MurE/MurF N-terminal domain"/>
    <property type="match status" value="1"/>
</dbReference>
<dbReference type="InterPro" id="IPR036565">
    <property type="entry name" value="Mur-like_cat_sf"/>
</dbReference>